<dbReference type="GO" id="GO:0000287">
    <property type="term" value="F:magnesium ion binding"/>
    <property type="evidence" value="ECO:0007669"/>
    <property type="project" value="InterPro"/>
</dbReference>
<name>A0A0R3WMB8_HYDTA</name>
<dbReference type="GO" id="GO:0005524">
    <property type="term" value="F:ATP binding"/>
    <property type="evidence" value="ECO:0007669"/>
    <property type="project" value="UniProtKB-KW"/>
</dbReference>
<dbReference type="InterPro" id="IPR008656">
    <property type="entry name" value="Inositol_tetrakis-P_1-kinase"/>
</dbReference>
<organism evidence="11">
    <name type="scientific">Hydatigena taeniaeformis</name>
    <name type="common">Feline tapeworm</name>
    <name type="synonym">Taenia taeniaeformis</name>
    <dbReference type="NCBI Taxonomy" id="6205"/>
    <lineage>
        <taxon>Eukaryota</taxon>
        <taxon>Metazoa</taxon>
        <taxon>Spiralia</taxon>
        <taxon>Lophotrochozoa</taxon>
        <taxon>Platyhelminthes</taxon>
        <taxon>Cestoda</taxon>
        <taxon>Eucestoda</taxon>
        <taxon>Cyclophyllidea</taxon>
        <taxon>Taeniidae</taxon>
        <taxon>Hydatigera</taxon>
    </lineage>
</organism>
<proteinExistence type="inferred from homology"/>
<protein>
    <recommendedName>
        <fullName evidence="3">inositol-1,3,4-trisphosphate 5/6-kinase</fullName>
        <ecNumber evidence="3">2.7.1.159</ecNumber>
    </recommendedName>
</protein>
<sequence>LDAIALVSNRYSQLISVSHAARTFNLGNLLLYYRNVRSFIDDIVVVPSFCLCVGNRDLDIRSLQDANVNFPAVCKPLASHGKTAAHKMVILFKQSDLSLIKCHSVVQSFENHNGILLKAYVIGDFLHLVTRPSIKNLSKEYEPIFFNSRDVSKENSHSVLNNTHDVPSIEDLGIDKSLMKRVIDSLRVRLRLKLMGVDFVIPSSAERKHHLAIIDVNVFPAKIESNHLTISNLLLNFRTVKFAQPHFTLDYSCVPNFHFHLENLVRNMLDLPAVPLSAAAPETSV</sequence>
<keyword evidence="5" id="KW-0479">Metal-binding</keyword>
<evidence type="ECO:0000256" key="8">
    <source>
        <dbReference type="ARBA" id="ARBA00022840"/>
    </source>
</evidence>
<dbReference type="GO" id="GO:0032957">
    <property type="term" value="P:inositol trisphosphate metabolic process"/>
    <property type="evidence" value="ECO:0007669"/>
    <property type="project" value="InterPro"/>
</dbReference>
<evidence type="ECO:0000256" key="9">
    <source>
        <dbReference type="ARBA" id="ARBA00022842"/>
    </source>
</evidence>
<dbReference type="PANTHER" id="PTHR14217:SF1">
    <property type="entry name" value="INOSITOL-TETRAKISPHOSPHATE 1-KINASE"/>
    <property type="match status" value="1"/>
</dbReference>
<dbReference type="GO" id="GO:0047325">
    <property type="term" value="F:inositol-3,4,5,6-tetrakisphosphate 1-kinase activity"/>
    <property type="evidence" value="ECO:0007669"/>
    <property type="project" value="InterPro"/>
</dbReference>
<evidence type="ECO:0000256" key="3">
    <source>
        <dbReference type="ARBA" id="ARBA00012017"/>
    </source>
</evidence>
<keyword evidence="9" id="KW-0460">Magnesium</keyword>
<keyword evidence="6" id="KW-0547">Nucleotide-binding</keyword>
<accession>A0A0R3WMB8</accession>
<feature type="domain" description="Inositol 1,3,4-trisphosphate 5/6-kinase ATP-grasp" evidence="10">
    <location>
        <begin position="42"/>
        <end position="221"/>
    </location>
</feature>
<dbReference type="Gene3D" id="3.30.470.20">
    <property type="entry name" value="ATP-grasp fold, B domain"/>
    <property type="match status" value="1"/>
</dbReference>
<dbReference type="WBParaSite" id="TTAC_0000190601-mRNA-1">
    <property type="protein sequence ID" value="TTAC_0000190601-mRNA-1"/>
    <property type="gene ID" value="TTAC_0000190601"/>
</dbReference>
<evidence type="ECO:0000256" key="5">
    <source>
        <dbReference type="ARBA" id="ARBA00022723"/>
    </source>
</evidence>
<dbReference type="PANTHER" id="PTHR14217">
    <property type="entry name" value="INOSITOL-TETRAKISPHOSPHATE 1-KINASE"/>
    <property type="match status" value="1"/>
</dbReference>
<dbReference type="InterPro" id="IPR040464">
    <property type="entry name" value="InsP(3)kin_ATP-grasp"/>
</dbReference>
<dbReference type="GO" id="GO:0005737">
    <property type="term" value="C:cytoplasm"/>
    <property type="evidence" value="ECO:0007669"/>
    <property type="project" value="TreeGrafter"/>
</dbReference>
<evidence type="ECO:0000313" key="11">
    <source>
        <dbReference type="WBParaSite" id="TTAC_0000190601-mRNA-1"/>
    </source>
</evidence>
<evidence type="ECO:0000259" key="10">
    <source>
        <dbReference type="Pfam" id="PF05770"/>
    </source>
</evidence>
<dbReference type="AlphaFoldDB" id="A0A0R3WMB8"/>
<comment type="cofactor">
    <cofactor evidence="1">
        <name>Mg(2+)</name>
        <dbReference type="ChEBI" id="CHEBI:18420"/>
    </cofactor>
</comment>
<evidence type="ECO:0000256" key="4">
    <source>
        <dbReference type="ARBA" id="ARBA00022679"/>
    </source>
</evidence>
<evidence type="ECO:0000256" key="7">
    <source>
        <dbReference type="ARBA" id="ARBA00022777"/>
    </source>
</evidence>
<evidence type="ECO:0000256" key="6">
    <source>
        <dbReference type="ARBA" id="ARBA00022741"/>
    </source>
</evidence>
<dbReference type="Pfam" id="PF05770">
    <property type="entry name" value="Ins134_P3_kin"/>
    <property type="match status" value="1"/>
</dbReference>
<reference evidence="11" key="1">
    <citation type="submission" date="2017-02" db="UniProtKB">
        <authorList>
            <consortium name="WormBaseParasite"/>
        </authorList>
    </citation>
    <scope>IDENTIFICATION</scope>
</reference>
<keyword evidence="7" id="KW-0418">Kinase</keyword>
<dbReference type="GO" id="GO:0052726">
    <property type="term" value="F:inositol-1,3,4-trisphosphate 5-kinase activity"/>
    <property type="evidence" value="ECO:0007669"/>
    <property type="project" value="InterPro"/>
</dbReference>
<evidence type="ECO:0000256" key="2">
    <source>
        <dbReference type="ARBA" id="ARBA00009601"/>
    </source>
</evidence>
<comment type="similarity">
    <text evidence="2">Belongs to the ITPK1 family.</text>
</comment>
<evidence type="ECO:0000256" key="1">
    <source>
        <dbReference type="ARBA" id="ARBA00001946"/>
    </source>
</evidence>
<dbReference type="EC" id="2.7.1.159" evidence="3"/>
<dbReference type="GO" id="GO:0052725">
    <property type="term" value="F:inositol-1,3,4-trisphosphate 6-kinase activity"/>
    <property type="evidence" value="ECO:0007669"/>
    <property type="project" value="InterPro"/>
</dbReference>
<keyword evidence="4" id="KW-0808">Transferase</keyword>
<keyword evidence="8" id="KW-0067">ATP-binding</keyword>